<comment type="caution">
    <text evidence="1">The sequence shown here is derived from an EMBL/GenBank/DDBJ whole genome shotgun (WGS) entry which is preliminary data.</text>
</comment>
<proteinExistence type="predicted"/>
<protein>
    <submittedName>
        <fullName evidence="1">Uncharacterized protein</fullName>
    </submittedName>
</protein>
<dbReference type="EMBL" id="QNGE01002636">
    <property type="protein sequence ID" value="KAA3675245.1"/>
    <property type="molecule type" value="Genomic_DNA"/>
</dbReference>
<gene>
    <name evidence="1" type="ORF">DEA37_0000360</name>
</gene>
<organism evidence="1 2">
    <name type="scientific">Paragonimus westermani</name>
    <dbReference type="NCBI Taxonomy" id="34504"/>
    <lineage>
        <taxon>Eukaryota</taxon>
        <taxon>Metazoa</taxon>
        <taxon>Spiralia</taxon>
        <taxon>Lophotrochozoa</taxon>
        <taxon>Platyhelminthes</taxon>
        <taxon>Trematoda</taxon>
        <taxon>Digenea</taxon>
        <taxon>Plagiorchiida</taxon>
        <taxon>Troglotremata</taxon>
        <taxon>Troglotrematidae</taxon>
        <taxon>Paragonimus</taxon>
    </lineage>
</organism>
<reference evidence="1 2" key="1">
    <citation type="journal article" date="2019" name="Gigascience">
        <title>Whole-genome sequence of the oriental lung fluke Paragonimus westermani.</title>
        <authorList>
            <person name="Oey H."/>
            <person name="Zakrzewski M."/>
            <person name="Narain K."/>
            <person name="Devi K.R."/>
            <person name="Agatsuma T."/>
            <person name="Nawaratna S."/>
            <person name="Gobert G.N."/>
            <person name="Jones M.K."/>
            <person name="Ragan M.A."/>
            <person name="McManus D.P."/>
            <person name="Krause L."/>
        </authorList>
    </citation>
    <scope>NUCLEOTIDE SEQUENCE [LARGE SCALE GENOMIC DNA]</scope>
    <source>
        <strain evidence="1 2">IND2009</strain>
    </source>
</reference>
<name>A0A5J4NI60_9TREM</name>
<evidence type="ECO:0000313" key="2">
    <source>
        <dbReference type="Proteomes" id="UP000324629"/>
    </source>
</evidence>
<dbReference type="AlphaFoldDB" id="A0A5J4NI60"/>
<dbReference type="Proteomes" id="UP000324629">
    <property type="component" value="Unassembled WGS sequence"/>
</dbReference>
<sequence>MVTSTSACKQILGLTTLKALLTMRQIDYKAFLHFVTDYLGPVYGKMNGLEREQAVAEVKVKLSKASPQMRNTTASYKFFTGN</sequence>
<evidence type="ECO:0000313" key="1">
    <source>
        <dbReference type="EMBL" id="KAA3675245.1"/>
    </source>
</evidence>
<accession>A0A5J4NI60</accession>
<keyword evidence="2" id="KW-1185">Reference proteome</keyword>